<protein>
    <submittedName>
        <fullName evidence="1">Uncharacterized protein</fullName>
    </submittedName>
</protein>
<dbReference type="EMBL" id="CP020373">
    <property type="protein sequence ID" value="AZQ11868.1"/>
    <property type="molecule type" value="Genomic_DNA"/>
</dbReference>
<keyword evidence="2" id="KW-1185">Reference proteome</keyword>
<accession>A0ABM7DQA5</accession>
<evidence type="ECO:0000313" key="2">
    <source>
        <dbReference type="Proteomes" id="UP000278437"/>
    </source>
</evidence>
<name>A0ABM7DQA5_9GAMM</name>
<organism evidence="1 2">
    <name type="scientific">Shewanella khirikhana</name>
    <dbReference type="NCBI Taxonomy" id="1965282"/>
    <lineage>
        <taxon>Bacteria</taxon>
        <taxon>Pseudomonadati</taxon>
        <taxon>Pseudomonadota</taxon>
        <taxon>Gammaproteobacteria</taxon>
        <taxon>Alteromonadales</taxon>
        <taxon>Shewanellaceae</taxon>
        <taxon>Shewanella</taxon>
    </lineage>
</organism>
<evidence type="ECO:0000313" key="1">
    <source>
        <dbReference type="EMBL" id="AZQ11868.1"/>
    </source>
</evidence>
<proteinExistence type="predicted"/>
<sequence>MTLNDANCLLQKDFIGLHIEKAPAKGLFCIEWPGVMHSGQARDHIHAALLQLACFQKGALHTA</sequence>
<gene>
    <name evidence="1" type="ORF">STH12_02799</name>
</gene>
<reference evidence="2" key="1">
    <citation type="submission" date="2017-03" db="EMBL/GenBank/DDBJ databases">
        <title>Full genome sequence of a non-lethal Shewanella isolate that potentiates virulence of Vibio parahaemolyticus causing acute hepatopancreatic necrosis disease (AHPND) in shrimp.</title>
        <authorList>
            <person name="Prachumwat A."/>
            <person name="Sritunyalucksana K."/>
        </authorList>
    </citation>
    <scope>NUCLEOTIDE SEQUENCE [LARGE SCALE GENOMIC DNA]</scope>
    <source>
        <strain evidence="2">TH2012</strain>
    </source>
</reference>
<dbReference type="Proteomes" id="UP000278437">
    <property type="component" value="Chromosome"/>
</dbReference>